<dbReference type="RefSeq" id="WP_315909537.1">
    <property type="nucleotide sequence ID" value="NZ_JAOPKC010000015.1"/>
</dbReference>
<dbReference type="Pfam" id="PF00582">
    <property type="entry name" value="Usp"/>
    <property type="match status" value="1"/>
</dbReference>
<accession>A0AAE3ICP2</accession>
<reference evidence="3" key="1">
    <citation type="submission" date="2023-02" db="EMBL/GenBank/DDBJ databases">
        <title>Enrichment on poylsaccharides allowed isolation of novel metabolic and taxonomic groups of Haloarchaea.</title>
        <authorList>
            <person name="Sorokin D.Y."/>
            <person name="Elcheninov A.G."/>
            <person name="Khizhniak T.V."/>
            <person name="Kolganova T.V."/>
            <person name="Kublanov I.V."/>
        </authorList>
    </citation>
    <scope>NUCLEOTIDE SEQUENCE</scope>
    <source>
        <strain evidence="2 4">HArc-curdl5-1</strain>
        <strain evidence="3">HArc-curdl7</strain>
    </source>
</reference>
<evidence type="ECO:0000313" key="5">
    <source>
        <dbReference type="Proteomes" id="UP001209746"/>
    </source>
</evidence>
<gene>
    <name evidence="3" type="ORF">OB914_12645</name>
    <name evidence="2" type="ORF">OB916_12030</name>
</gene>
<evidence type="ECO:0000313" key="3">
    <source>
        <dbReference type="EMBL" id="MCU4727807.1"/>
    </source>
</evidence>
<sequence length="165" mass="17957">MTLVVPFDGSDLAEAALIRAAEFAVVFDEPILAVTVIPQGNTRYARENGWIGPDEEWDEKVVASRLHERVTRLAPGADFEPKLVDRYPTAGTISNRVRRVAKDVNASMVFVGSESAGQIVTSLSSVGSGIATDRSYDVVIVRHHDPAEVSKFESRTELSEADRSA</sequence>
<dbReference type="CDD" id="cd00293">
    <property type="entry name" value="USP-like"/>
    <property type="match status" value="1"/>
</dbReference>
<dbReference type="EMBL" id="JAOPKC010000015">
    <property type="protein sequence ID" value="MCU4718785.1"/>
    <property type="molecule type" value="Genomic_DNA"/>
</dbReference>
<name>A0AAE3ICP2_9EURY</name>
<feature type="domain" description="UspA" evidence="1">
    <location>
        <begin position="2"/>
        <end position="142"/>
    </location>
</feature>
<dbReference type="EMBL" id="JAOPKD010000014">
    <property type="protein sequence ID" value="MCU4727807.1"/>
    <property type="molecule type" value="Genomic_DNA"/>
</dbReference>
<evidence type="ECO:0000259" key="1">
    <source>
        <dbReference type="Pfam" id="PF00582"/>
    </source>
</evidence>
<proteinExistence type="predicted"/>
<protein>
    <submittedName>
        <fullName evidence="3">Universal stress protein</fullName>
    </submittedName>
</protein>
<dbReference type="Proteomes" id="UP001209746">
    <property type="component" value="Unassembled WGS sequence"/>
</dbReference>
<dbReference type="Gene3D" id="3.40.50.12370">
    <property type="match status" value="1"/>
</dbReference>
<evidence type="ECO:0000313" key="4">
    <source>
        <dbReference type="Proteomes" id="UP001208186"/>
    </source>
</evidence>
<keyword evidence="4" id="KW-1185">Reference proteome</keyword>
<dbReference type="InterPro" id="IPR006016">
    <property type="entry name" value="UspA"/>
</dbReference>
<dbReference type="AlphaFoldDB" id="A0AAE3ICP2"/>
<comment type="caution">
    <text evidence="3">The sequence shown here is derived from an EMBL/GenBank/DDBJ whole genome shotgun (WGS) entry which is preliminary data.</text>
</comment>
<organism evidence="3 5">
    <name type="scientific">Halapricum hydrolyticum</name>
    <dbReference type="NCBI Taxonomy" id="2979991"/>
    <lineage>
        <taxon>Archaea</taxon>
        <taxon>Methanobacteriati</taxon>
        <taxon>Methanobacteriota</taxon>
        <taxon>Stenosarchaea group</taxon>
        <taxon>Halobacteria</taxon>
        <taxon>Halobacteriales</taxon>
        <taxon>Haloarculaceae</taxon>
        <taxon>Halapricum</taxon>
    </lineage>
</organism>
<dbReference type="SUPFAM" id="SSF52402">
    <property type="entry name" value="Adenine nucleotide alpha hydrolases-like"/>
    <property type="match status" value="1"/>
</dbReference>
<evidence type="ECO:0000313" key="2">
    <source>
        <dbReference type="EMBL" id="MCU4718785.1"/>
    </source>
</evidence>
<dbReference type="Proteomes" id="UP001208186">
    <property type="component" value="Unassembled WGS sequence"/>
</dbReference>